<keyword evidence="2" id="KW-1003">Cell membrane</keyword>
<dbReference type="Pfam" id="PF01810">
    <property type="entry name" value="LysE"/>
    <property type="match status" value="1"/>
</dbReference>
<evidence type="ECO:0000256" key="6">
    <source>
        <dbReference type="SAM" id="Phobius"/>
    </source>
</evidence>
<evidence type="ECO:0000313" key="8">
    <source>
        <dbReference type="Proteomes" id="UP000619293"/>
    </source>
</evidence>
<feature type="transmembrane region" description="Helical" evidence="6">
    <location>
        <begin position="12"/>
        <end position="32"/>
    </location>
</feature>
<evidence type="ECO:0000256" key="4">
    <source>
        <dbReference type="ARBA" id="ARBA00022989"/>
    </source>
</evidence>
<accession>A0A8J3JV48</accession>
<evidence type="ECO:0000313" key="7">
    <source>
        <dbReference type="EMBL" id="GIF87631.1"/>
    </source>
</evidence>
<dbReference type="InterPro" id="IPR001123">
    <property type="entry name" value="LeuE-type"/>
</dbReference>
<feature type="transmembrane region" description="Helical" evidence="6">
    <location>
        <begin position="77"/>
        <end position="94"/>
    </location>
</feature>
<gene>
    <name evidence="7" type="ORF">Cch02nite_10750</name>
</gene>
<evidence type="ECO:0000256" key="5">
    <source>
        <dbReference type="ARBA" id="ARBA00023136"/>
    </source>
</evidence>
<evidence type="ECO:0000256" key="2">
    <source>
        <dbReference type="ARBA" id="ARBA00022475"/>
    </source>
</evidence>
<dbReference type="PANTHER" id="PTHR30086">
    <property type="entry name" value="ARGININE EXPORTER PROTEIN ARGO"/>
    <property type="match status" value="1"/>
</dbReference>
<evidence type="ECO:0000256" key="3">
    <source>
        <dbReference type="ARBA" id="ARBA00022692"/>
    </source>
</evidence>
<name>A0A8J3JV48_9ACTN</name>
<keyword evidence="5 6" id="KW-0472">Membrane</keyword>
<feature type="transmembrane region" description="Helical" evidence="6">
    <location>
        <begin position="151"/>
        <end position="174"/>
    </location>
</feature>
<dbReference type="EMBL" id="BONG01000005">
    <property type="protein sequence ID" value="GIF87631.1"/>
    <property type="molecule type" value="Genomic_DNA"/>
</dbReference>
<dbReference type="PANTHER" id="PTHR30086:SF20">
    <property type="entry name" value="ARGININE EXPORTER PROTEIN ARGO-RELATED"/>
    <property type="match status" value="1"/>
</dbReference>
<comment type="caution">
    <text evidence="7">The sequence shown here is derived from an EMBL/GenBank/DDBJ whole genome shotgun (WGS) entry which is preliminary data.</text>
</comment>
<keyword evidence="4 6" id="KW-1133">Transmembrane helix</keyword>
<organism evidence="7 8">
    <name type="scientific">Catellatospora chokoriensis</name>
    <dbReference type="NCBI Taxonomy" id="310353"/>
    <lineage>
        <taxon>Bacteria</taxon>
        <taxon>Bacillati</taxon>
        <taxon>Actinomycetota</taxon>
        <taxon>Actinomycetes</taxon>
        <taxon>Micromonosporales</taxon>
        <taxon>Micromonosporaceae</taxon>
        <taxon>Catellatospora</taxon>
    </lineage>
</organism>
<dbReference type="GO" id="GO:0015171">
    <property type="term" value="F:amino acid transmembrane transporter activity"/>
    <property type="evidence" value="ECO:0007669"/>
    <property type="project" value="TreeGrafter"/>
</dbReference>
<protein>
    <submittedName>
        <fullName evidence="7">Lysine transporter LysE</fullName>
    </submittedName>
</protein>
<keyword evidence="3 6" id="KW-0812">Transmembrane</keyword>
<dbReference type="AlphaFoldDB" id="A0A8J3JV48"/>
<feature type="transmembrane region" description="Helical" evidence="6">
    <location>
        <begin position="44"/>
        <end position="65"/>
    </location>
</feature>
<dbReference type="PIRSF" id="PIRSF006324">
    <property type="entry name" value="LeuE"/>
    <property type="match status" value="1"/>
</dbReference>
<keyword evidence="8" id="KW-1185">Reference proteome</keyword>
<dbReference type="RefSeq" id="WP_191839575.1">
    <property type="nucleotide sequence ID" value="NZ_BAAALB010000007.1"/>
</dbReference>
<reference evidence="7 8" key="1">
    <citation type="submission" date="2021-01" db="EMBL/GenBank/DDBJ databases">
        <title>Whole genome shotgun sequence of Catellatospora chokoriensis NBRC 107358.</title>
        <authorList>
            <person name="Komaki H."/>
            <person name="Tamura T."/>
        </authorList>
    </citation>
    <scope>NUCLEOTIDE SEQUENCE [LARGE SCALE GENOMIC DNA]</scope>
    <source>
        <strain evidence="7 8">NBRC 107358</strain>
    </source>
</reference>
<feature type="transmembrane region" description="Helical" evidence="6">
    <location>
        <begin position="115"/>
        <end position="139"/>
    </location>
</feature>
<evidence type="ECO:0000256" key="1">
    <source>
        <dbReference type="ARBA" id="ARBA00004651"/>
    </source>
</evidence>
<sequence>MSLLPVEVLVGYLAAITLLMLTPGPDMMFVLANGARYGTRAGMLAAAGVAAGEAVHISAVVAGLAGLVAGSPPVFEAIRYAGAAYLVVLGVQALRRPATAPTGVAAEGFSGRAAFGRGMVTNLLNPKMILFSLAFLPQFADPSRGHVTAQLITLGVLFIAVQLAVDVSLGAAAGRLAHRLHAWQRQIQRGCAAAFIGLGIKLAFF</sequence>
<proteinExistence type="predicted"/>
<dbReference type="GO" id="GO:0005886">
    <property type="term" value="C:plasma membrane"/>
    <property type="evidence" value="ECO:0007669"/>
    <property type="project" value="UniProtKB-SubCell"/>
</dbReference>
<dbReference type="Proteomes" id="UP000619293">
    <property type="component" value="Unassembled WGS sequence"/>
</dbReference>
<comment type="subcellular location">
    <subcellularLocation>
        <location evidence="1">Cell membrane</location>
        <topology evidence="1">Multi-pass membrane protein</topology>
    </subcellularLocation>
</comment>